<dbReference type="InterPro" id="IPR022812">
    <property type="entry name" value="Dynamin"/>
</dbReference>
<dbReference type="GO" id="GO:0031623">
    <property type="term" value="P:receptor internalization"/>
    <property type="evidence" value="ECO:0007669"/>
    <property type="project" value="TreeGrafter"/>
</dbReference>
<dbReference type="PROSITE" id="PS51388">
    <property type="entry name" value="GED"/>
    <property type="match status" value="1"/>
</dbReference>
<keyword evidence="3" id="KW-0493">Microtubule</keyword>
<dbReference type="PROSITE" id="PS00410">
    <property type="entry name" value="G_DYNAMIN_1"/>
    <property type="match status" value="1"/>
</dbReference>
<dbReference type="Gene3D" id="1.20.120.1240">
    <property type="entry name" value="Dynamin, middle domain"/>
    <property type="match status" value="1"/>
</dbReference>
<evidence type="ECO:0000256" key="9">
    <source>
        <dbReference type="RuleBase" id="RU003932"/>
    </source>
</evidence>
<dbReference type="PANTHER" id="PTHR11566">
    <property type="entry name" value="DYNAMIN"/>
    <property type="match status" value="1"/>
</dbReference>
<dbReference type="PANTHER" id="PTHR11566:SF212">
    <property type="entry name" value="DYNAMIN"/>
    <property type="match status" value="1"/>
</dbReference>
<dbReference type="Proteomes" id="UP000639338">
    <property type="component" value="Unassembled WGS sequence"/>
</dbReference>
<dbReference type="Pfam" id="PF01031">
    <property type="entry name" value="Dynamin_M"/>
    <property type="match status" value="1"/>
</dbReference>
<evidence type="ECO:0000256" key="3">
    <source>
        <dbReference type="ARBA" id="ARBA00022701"/>
    </source>
</evidence>
<evidence type="ECO:0000259" key="10">
    <source>
        <dbReference type="PROSITE" id="PS51388"/>
    </source>
</evidence>
<dbReference type="GO" id="GO:0005525">
    <property type="term" value="F:GTP binding"/>
    <property type="evidence" value="ECO:0007669"/>
    <property type="project" value="UniProtKB-KW"/>
</dbReference>
<dbReference type="Pfam" id="PF02212">
    <property type="entry name" value="GED"/>
    <property type="match status" value="1"/>
</dbReference>
<protein>
    <recommendedName>
        <fullName evidence="1">dynamin GTPase</fullName>
        <ecNumber evidence="1">3.6.5.5</ecNumber>
    </recommendedName>
</protein>
<evidence type="ECO:0000313" key="13">
    <source>
        <dbReference type="Proteomes" id="UP000639338"/>
    </source>
</evidence>
<evidence type="ECO:0000259" key="11">
    <source>
        <dbReference type="PROSITE" id="PS51718"/>
    </source>
</evidence>
<organism evidence="12 13">
    <name type="scientific">Aphidius gifuensis</name>
    <name type="common">Parasitoid wasp</name>
    <dbReference type="NCBI Taxonomy" id="684658"/>
    <lineage>
        <taxon>Eukaryota</taxon>
        <taxon>Metazoa</taxon>
        <taxon>Ecdysozoa</taxon>
        <taxon>Arthropoda</taxon>
        <taxon>Hexapoda</taxon>
        <taxon>Insecta</taxon>
        <taxon>Pterygota</taxon>
        <taxon>Neoptera</taxon>
        <taxon>Endopterygota</taxon>
        <taxon>Hymenoptera</taxon>
        <taxon>Apocrita</taxon>
        <taxon>Ichneumonoidea</taxon>
        <taxon>Braconidae</taxon>
        <taxon>Aphidiinae</taxon>
        <taxon>Aphidius</taxon>
    </lineage>
</organism>
<sequence>MAGNAGMENLITLVNRLQDVATRSGVAMKMDLPQIAVVGGQSAGKSSVLENFVGRDFLPRGSGIVTRRPLILQLVNNEYGKFLHCSNKKFSDFDEIRKEIEQETDRVIGGEGISNVPINLSIFSPKVLNLTLVDLPGLTKVPIGNQPKDIESQIRNMIIEFISKESCLILAVTPANTDLANSDALKLAKEVDPKGTRTIGVITKLDLMDEGTNARDILENRLLPLRRGYVGVVNRSQKAIDDNKEIVAAIDAEKQFFKCHEEYKHLADKLGTPYLQKILNQQLSSHIHETLPALRKKLLDQMKIFEKNMKLEDMNLNESAMKTKTMIFLFDQVKAVFSNSIGCYESDDIGKSFNGGYKIYWLIHKRVRSGMFTPDMAFEAVAKEQIALLKEPAKNCISQVVSKLQELLSDCTQLMDKYPRLREIVDEKLMLYVRECEEKCQEQLSALLEYELSYINTKHIDFVGLEGARSLMADNNMSDEEEGYNRKTQSNNTTNILIGSYMTIVTKTVQDLVAKTVMCLIIKKIKNFIMLELLPQLLTEENIFTLMELCEGEKNKRDDSIRMYNATKDALKILKEVSSSISKTRDTVTEETGHTVTGETEETRETFNIKNKLKSLFHY</sequence>
<dbReference type="SUPFAM" id="SSF52540">
    <property type="entry name" value="P-loop containing nucleoside triphosphate hydrolases"/>
    <property type="match status" value="1"/>
</dbReference>
<dbReference type="GO" id="GO:0003924">
    <property type="term" value="F:GTPase activity"/>
    <property type="evidence" value="ECO:0007669"/>
    <property type="project" value="InterPro"/>
</dbReference>
<comment type="caution">
    <text evidence="12">The sequence shown here is derived from an EMBL/GenBank/DDBJ whole genome shotgun (WGS) entry which is preliminary data.</text>
</comment>
<evidence type="ECO:0000313" key="12">
    <source>
        <dbReference type="EMBL" id="KAF7990479.1"/>
    </source>
</evidence>
<evidence type="ECO:0000256" key="2">
    <source>
        <dbReference type="ARBA" id="ARBA00022583"/>
    </source>
</evidence>
<dbReference type="Gene3D" id="3.40.50.300">
    <property type="entry name" value="P-loop containing nucleotide triphosphate hydrolases"/>
    <property type="match status" value="1"/>
</dbReference>
<dbReference type="GO" id="GO:0005737">
    <property type="term" value="C:cytoplasm"/>
    <property type="evidence" value="ECO:0007669"/>
    <property type="project" value="TreeGrafter"/>
</dbReference>
<dbReference type="OrthoDB" id="5061070at2759"/>
<gene>
    <name evidence="12" type="ORF">HCN44_000284</name>
</gene>
<dbReference type="GO" id="GO:0005886">
    <property type="term" value="C:plasma membrane"/>
    <property type="evidence" value="ECO:0007669"/>
    <property type="project" value="TreeGrafter"/>
</dbReference>
<dbReference type="InterPro" id="IPR003130">
    <property type="entry name" value="GED"/>
</dbReference>
<dbReference type="PROSITE" id="PS51718">
    <property type="entry name" value="G_DYNAMIN_2"/>
    <property type="match status" value="1"/>
</dbReference>
<dbReference type="InterPro" id="IPR045063">
    <property type="entry name" value="Dynamin_N"/>
</dbReference>
<dbReference type="SMART" id="SM00053">
    <property type="entry name" value="DYNc"/>
    <property type="match status" value="1"/>
</dbReference>
<name>A0A835CN54_APHGI</name>
<dbReference type="InterPro" id="IPR001401">
    <property type="entry name" value="Dynamin_GTPase"/>
</dbReference>
<accession>A0A835CN54</accession>
<dbReference type="CDD" id="cd08771">
    <property type="entry name" value="DLP_1"/>
    <property type="match status" value="1"/>
</dbReference>
<dbReference type="GO" id="GO:0008017">
    <property type="term" value="F:microtubule binding"/>
    <property type="evidence" value="ECO:0007669"/>
    <property type="project" value="TreeGrafter"/>
</dbReference>
<evidence type="ECO:0000256" key="5">
    <source>
        <dbReference type="ARBA" id="ARBA00022801"/>
    </source>
</evidence>
<dbReference type="GO" id="GO:0005874">
    <property type="term" value="C:microtubule"/>
    <property type="evidence" value="ECO:0007669"/>
    <property type="project" value="UniProtKB-KW"/>
</dbReference>
<keyword evidence="6 9" id="KW-0342">GTP-binding</keyword>
<dbReference type="EC" id="3.6.5.5" evidence="1"/>
<evidence type="ECO:0000256" key="7">
    <source>
        <dbReference type="ARBA" id="ARBA00023175"/>
    </source>
</evidence>
<dbReference type="FunFam" id="3.40.50.300:FF:000045">
    <property type="entry name" value="dynamin-1 isoform X2"/>
    <property type="match status" value="1"/>
</dbReference>
<keyword evidence="4 9" id="KW-0547">Nucleotide-binding</keyword>
<evidence type="ECO:0000256" key="8">
    <source>
        <dbReference type="ARBA" id="ARBA00048040"/>
    </source>
</evidence>
<dbReference type="SMART" id="SM00302">
    <property type="entry name" value="GED"/>
    <property type="match status" value="1"/>
</dbReference>
<feature type="domain" description="GED" evidence="10">
    <location>
        <begin position="491"/>
        <end position="582"/>
    </location>
</feature>
<comment type="similarity">
    <text evidence="9">Belongs to the TRAFAC class dynamin-like GTPase superfamily. Dynamin/Fzo/YdjA family.</text>
</comment>
<dbReference type="PRINTS" id="PR00195">
    <property type="entry name" value="DYNAMIN"/>
</dbReference>
<reference evidence="12 13" key="1">
    <citation type="submission" date="2020-08" db="EMBL/GenBank/DDBJ databases">
        <title>Aphidius gifuensis genome sequencing and assembly.</title>
        <authorList>
            <person name="Du Z."/>
        </authorList>
    </citation>
    <scope>NUCLEOTIDE SEQUENCE [LARGE SCALE GENOMIC DNA]</scope>
    <source>
        <strain evidence="12">YNYX2018</strain>
        <tissue evidence="12">Adults</tissue>
    </source>
</reference>
<keyword evidence="5" id="KW-0378">Hydrolase</keyword>
<dbReference type="InterPro" id="IPR020850">
    <property type="entry name" value="GED_dom"/>
</dbReference>
<keyword evidence="7" id="KW-0505">Motor protein</keyword>
<dbReference type="InterPro" id="IPR019762">
    <property type="entry name" value="Dynamin_GTPase_CS"/>
</dbReference>
<keyword evidence="2" id="KW-0254">Endocytosis</keyword>
<dbReference type="Pfam" id="PF00350">
    <property type="entry name" value="Dynamin_N"/>
    <property type="match status" value="1"/>
</dbReference>
<feature type="domain" description="Dynamin-type G" evidence="11">
    <location>
        <begin position="29"/>
        <end position="292"/>
    </location>
</feature>
<dbReference type="InterPro" id="IPR000375">
    <property type="entry name" value="Dynamin_stalk"/>
</dbReference>
<proteinExistence type="inferred from homology"/>
<keyword evidence="13" id="KW-1185">Reference proteome</keyword>
<evidence type="ECO:0000256" key="1">
    <source>
        <dbReference type="ARBA" id="ARBA00011980"/>
    </source>
</evidence>
<evidence type="ECO:0000256" key="4">
    <source>
        <dbReference type="ARBA" id="ARBA00022741"/>
    </source>
</evidence>
<comment type="catalytic activity">
    <reaction evidence="8">
        <text>GTP + H2O = GDP + phosphate + H(+)</text>
        <dbReference type="Rhea" id="RHEA:19669"/>
        <dbReference type="ChEBI" id="CHEBI:15377"/>
        <dbReference type="ChEBI" id="CHEBI:15378"/>
        <dbReference type="ChEBI" id="CHEBI:37565"/>
        <dbReference type="ChEBI" id="CHEBI:43474"/>
        <dbReference type="ChEBI" id="CHEBI:58189"/>
        <dbReference type="EC" id="3.6.5.5"/>
    </reaction>
</comment>
<dbReference type="InterPro" id="IPR027417">
    <property type="entry name" value="P-loop_NTPase"/>
</dbReference>
<dbReference type="InterPro" id="IPR030381">
    <property type="entry name" value="G_DYNAMIN_dom"/>
</dbReference>
<dbReference type="EMBL" id="JACMRX010000004">
    <property type="protein sequence ID" value="KAF7990479.1"/>
    <property type="molecule type" value="Genomic_DNA"/>
</dbReference>
<dbReference type="AlphaFoldDB" id="A0A835CN54"/>
<evidence type="ECO:0000256" key="6">
    <source>
        <dbReference type="ARBA" id="ARBA00023134"/>
    </source>
</evidence>